<accession>A0AAD6VF23</accession>
<gene>
    <name evidence="2" type="ORF">GGX14DRAFT_363765</name>
</gene>
<dbReference type="EMBL" id="JARJCW010000029">
    <property type="protein sequence ID" value="KAJ7210142.1"/>
    <property type="molecule type" value="Genomic_DNA"/>
</dbReference>
<organism evidence="2 3">
    <name type="scientific">Mycena pura</name>
    <dbReference type="NCBI Taxonomy" id="153505"/>
    <lineage>
        <taxon>Eukaryota</taxon>
        <taxon>Fungi</taxon>
        <taxon>Dikarya</taxon>
        <taxon>Basidiomycota</taxon>
        <taxon>Agaricomycotina</taxon>
        <taxon>Agaricomycetes</taxon>
        <taxon>Agaricomycetidae</taxon>
        <taxon>Agaricales</taxon>
        <taxon>Marasmiineae</taxon>
        <taxon>Mycenaceae</taxon>
        <taxon>Mycena</taxon>
    </lineage>
</organism>
<name>A0AAD6VF23_9AGAR</name>
<sequence length="144" mass="15503">MRFSATIALLAPLLAIQVNAQDIIAWSGNECDGSEGLEVACDGTCFDFTGRHSYEVLGGTGTVELFVGSGCTGQQFTFGPDSSGECINVNTGTSISTFRCTLSEKKFSPFKGKDPLSDLITPYKEIFSRKRVTAFRPLVDRDAV</sequence>
<reference evidence="2" key="1">
    <citation type="submission" date="2023-03" db="EMBL/GenBank/DDBJ databases">
        <title>Massive genome expansion in bonnet fungi (Mycena s.s.) driven by repeated elements and novel gene families across ecological guilds.</title>
        <authorList>
            <consortium name="Lawrence Berkeley National Laboratory"/>
            <person name="Harder C.B."/>
            <person name="Miyauchi S."/>
            <person name="Viragh M."/>
            <person name="Kuo A."/>
            <person name="Thoen E."/>
            <person name="Andreopoulos B."/>
            <person name="Lu D."/>
            <person name="Skrede I."/>
            <person name="Drula E."/>
            <person name="Henrissat B."/>
            <person name="Morin E."/>
            <person name="Kohler A."/>
            <person name="Barry K."/>
            <person name="LaButti K."/>
            <person name="Morin E."/>
            <person name="Salamov A."/>
            <person name="Lipzen A."/>
            <person name="Mereny Z."/>
            <person name="Hegedus B."/>
            <person name="Baldrian P."/>
            <person name="Stursova M."/>
            <person name="Weitz H."/>
            <person name="Taylor A."/>
            <person name="Grigoriev I.V."/>
            <person name="Nagy L.G."/>
            <person name="Martin F."/>
            <person name="Kauserud H."/>
        </authorList>
    </citation>
    <scope>NUCLEOTIDE SEQUENCE</scope>
    <source>
        <strain evidence="2">9144</strain>
    </source>
</reference>
<evidence type="ECO:0000256" key="1">
    <source>
        <dbReference type="SAM" id="SignalP"/>
    </source>
</evidence>
<evidence type="ECO:0000313" key="3">
    <source>
        <dbReference type="Proteomes" id="UP001219525"/>
    </source>
</evidence>
<comment type="caution">
    <text evidence="2">The sequence shown here is derived from an EMBL/GenBank/DDBJ whole genome shotgun (WGS) entry which is preliminary data.</text>
</comment>
<feature type="signal peptide" evidence="1">
    <location>
        <begin position="1"/>
        <end position="20"/>
    </location>
</feature>
<feature type="chain" id="PRO_5042137484" evidence="1">
    <location>
        <begin position="21"/>
        <end position="144"/>
    </location>
</feature>
<evidence type="ECO:0000313" key="2">
    <source>
        <dbReference type="EMBL" id="KAJ7210142.1"/>
    </source>
</evidence>
<dbReference type="AlphaFoldDB" id="A0AAD6VF23"/>
<keyword evidence="1" id="KW-0732">Signal</keyword>
<protein>
    <submittedName>
        <fullName evidence="2">Uncharacterized protein</fullName>
    </submittedName>
</protein>
<dbReference type="Proteomes" id="UP001219525">
    <property type="component" value="Unassembled WGS sequence"/>
</dbReference>
<keyword evidence="3" id="KW-1185">Reference proteome</keyword>
<proteinExistence type="predicted"/>